<feature type="domain" description="Cyclic nucleotide-binding" evidence="7">
    <location>
        <begin position="326"/>
        <end position="428"/>
    </location>
</feature>
<dbReference type="RefSeq" id="WP_380859186.1">
    <property type="nucleotide sequence ID" value="NZ_JBHRXV010000004.1"/>
</dbReference>
<protein>
    <submittedName>
        <fullName evidence="8">Mechanosensitive ion channel family protein</fullName>
    </submittedName>
</protein>
<dbReference type="InterPro" id="IPR018490">
    <property type="entry name" value="cNMP-bd_dom_sf"/>
</dbReference>
<dbReference type="PROSITE" id="PS00888">
    <property type="entry name" value="CNMP_BINDING_1"/>
    <property type="match status" value="1"/>
</dbReference>
<keyword evidence="3 6" id="KW-0812">Transmembrane</keyword>
<dbReference type="PROSITE" id="PS50042">
    <property type="entry name" value="CNMP_BINDING_3"/>
    <property type="match status" value="1"/>
</dbReference>
<feature type="transmembrane region" description="Helical" evidence="6">
    <location>
        <begin position="105"/>
        <end position="125"/>
    </location>
</feature>
<keyword evidence="9" id="KW-1185">Reference proteome</keyword>
<feature type="transmembrane region" description="Helical" evidence="6">
    <location>
        <begin position="81"/>
        <end position="99"/>
    </location>
</feature>
<comment type="similarity">
    <text evidence="2">Belongs to the MscS (TC 1.A.23) family.</text>
</comment>
<evidence type="ECO:0000313" key="9">
    <source>
        <dbReference type="Proteomes" id="UP001595615"/>
    </source>
</evidence>
<evidence type="ECO:0000256" key="2">
    <source>
        <dbReference type="ARBA" id="ARBA00008017"/>
    </source>
</evidence>
<evidence type="ECO:0000256" key="3">
    <source>
        <dbReference type="ARBA" id="ARBA00022692"/>
    </source>
</evidence>
<dbReference type="Gene3D" id="2.30.30.60">
    <property type="match status" value="1"/>
</dbReference>
<comment type="subcellular location">
    <subcellularLocation>
        <location evidence="1">Membrane</location>
        <topology evidence="1">Multi-pass membrane protein</topology>
    </subcellularLocation>
</comment>
<dbReference type="Pfam" id="PF00924">
    <property type="entry name" value="MS_channel_2nd"/>
    <property type="match status" value="1"/>
</dbReference>
<dbReference type="EMBL" id="JBHRXV010000004">
    <property type="protein sequence ID" value="MFC3712397.1"/>
    <property type="molecule type" value="Genomic_DNA"/>
</dbReference>
<evidence type="ECO:0000256" key="6">
    <source>
        <dbReference type="SAM" id="Phobius"/>
    </source>
</evidence>
<dbReference type="PROSITE" id="PS00889">
    <property type="entry name" value="CNMP_BINDING_2"/>
    <property type="match status" value="1"/>
</dbReference>
<dbReference type="InterPro" id="IPR018488">
    <property type="entry name" value="cNMP-bd_CS"/>
</dbReference>
<dbReference type="SUPFAM" id="SSF82861">
    <property type="entry name" value="Mechanosensitive channel protein MscS (YggB), transmembrane region"/>
    <property type="match status" value="1"/>
</dbReference>
<dbReference type="InterPro" id="IPR000595">
    <property type="entry name" value="cNMP-bd_dom"/>
</dbReference>
<dbReference type="Proteomes" id="UP001595615">
    <property type="component" value="Unassembled WGS sequence"/>
</dbReference>
<dbReference type="Gene3D" id="1.10.287.1260">
    <property type="match status" value="1"/>
</dbReference>
<evidence type="ECO:0000256" key="1">
    <source>
        <dbReference type="ARBA" id="ARBA00004141"/>
    </source>
</evidence>
<dbReference type="CDD" id="cd00038">
    <property type="entry name" value="CAP_ED"/>
    <property type="match status" value="1"/>
</dbReference>
<dbReference type="PANTHER" id="PTHR30566:SF5">
    <property type="entry name" value="MECHANOSENSITIVE ION CHANNEL PROTEIN 1, MITOCHONDRIAL-RELATED"/>
    <property type="match status" value="1"/>
</dbReference>
<dbReference type="PANTHER" id="PTHR30566">
    <property type="entry name" value="YNAI-RELATED MECHANOSENSITIVE ION CHANNEL"/>
    <property type="match status" value="1"/>
</dbReference>
<dbReference type="Pfam" id="PF00027">
    <property type="entry name" value="cNMP_binding"/>
    <property type="match status" value="1"/>
</dbReference>
<comment type="caution">
    <text evidence="8">The sequence shown here is derived from an EMBL/GenBank/DDBJ whole genome shotgun (WGS) entry which is preliminary data.</text>
</comment>
<dbReference type="InterPro" id="IPR011014">
    <property type="entry name" value="MscS_channel_TM-2"/>
</dbReference>
<sequence length="488" mass="52481">MLLKFARRVLAPLAAFALLLFATYYRADLALAEMTGLSPRVTLIIFAVIGWLVGAMSAIRLLDALVWSRMGRNGRKRPPRLLIQLTGLAIYIVVAVSIATNAFGFSLTGIIATSSVIGLVVGFAVKSLISDTFSGIALNLDRGFAVGEFVQIMSRGIPGRLIGRVTEINWRSTHIQTPENSVLMVPNTLMSESIIVNLSRPDIASEFEQIIVLDFRVPSDRAVRVLTAAIQAAALDNPAIFDVKARISETSVLGVHYKLKYMLDPARFAPGKAKHLIFGHVLRHLTKAGLALAHPKQDVWNIEGAPAHMLTGGEAHRRNLLQQVDLFADLAPADIDMLTARMKERIFRPGTAVIRAGEPGESMFVVSEGLVSVRIKAAEDEVDVARLGPGDFFGEMSLLTGEARSATIVALTDAVICEIGKDDVAELLDHSPDAAATLSAAAAERRVVSSAAMARSPEAAEAEKASMAEAILAKMGSFFGRLRRPASV</sequence>
<gene>
    <name evidence="8" type="ORF">ACFOMD_07440</name>
</gene>
<dbReference type="Gene3D" id="2.60.120.10">
    <property type="entry name" value="Jelly Rolls"/>
    <property type="match status" value="1"/>
</dbReference>
<keyword evidence="4 6" id="KW-1133">Transmembrane helix</keyword>
<proteinExistence type="inferred from homology"/>
<evidence type="ECO:0000259" key="7">
    <source>
        <dbReference type="PROSITE" id="PS50042"/>
    </source>
</evidence>
<accession>A0ABV7XAT6</accession>
<organism evidence="8 9">
    <name type="scientific">Sphingoaurantiacus capsulatus</name>
    <dbReference type="NCBI Taxonomy" id="1771310"/>
    <lineage>
        <taxon>Bacteria</taxon>
        <taxon>Pseudomonadati</taxon>
        <taxon>Pseudomonadota</taxon>
        <taxon>Alphaproteobacteria</taxon>
        <taxon>Sphingomonadales</taxon>
        <taxon>Sphingosinicellaceae</taxon>
        <taxon>Sphingoaurantiacus</taxon>
    </lineage>
</organism>
<dbReference type="SMART" id="SM00100">
    <property type="entry name" value="cNMP"/>
    <property type="match status" value="1"/>
</dbReference>
<dbReference type="InterPro" id="IPR006685">
    <property type="entry name" value="MscS_channel_2nd"/>
</dbReference>
<evidence type="ECO:0000313" key="8">
    <source>
        <dbReference type="EMBL" id="MFC3712397.1"/>
    </source>
</evidence>
<dbReference type="SUPFAM" id="SSF51206">
    <property type="entry name" value="cAMP-binding domain-like"/>
    <property type="match status" value="1"/>
</dbReference>
<name>A0ABV7XAT6_9SPHN</name>
<evidence type="ECO:0000256" key="4">
    <source>
        <dbReference type="ARBA" id="ARBA00022989"/>
    </source>
</evidence>
<dbReference type="InterPro" id="IPR023408">
    <property type="entry name" value="MscS_beta-dom_sf"/>
</dbReference>
<dbReference type="PRINTS" id="PR00103">
    <property type="entry name" value="CAMPKINASE"/>
</dbReference>
<dbReference type="InterPro" id="IPR014710">
    <property type="entry name" value="RmlC-like_jellyroll"/>
</dbReference>
<reference evidence="9" key="1">
    <citation type="journal article" date="2019" name="Int. J. Syst. Evol. Microbiol.">
        <title>The Global Catalogue of Microorganisms (GCM) 10K type strain sequencing project: providing services to taxonomists for standard genome sequencing and annotation.</title>
        <authorList>
            <consortium name="The Broad Institute Genomics Platform"/>
            <consortium name="The Broad Institute Genome Sequencing Center for Infectious Disease"/>
            <person name="Wu L."/>
            <person name="Ma J."/>
        </authorList>
    </citation>
    <scope>NUCLEOTIDE SEQUENCE [LARGE SCALE GENOMIC DNA]</scope>
    <source>
        <strain evidence="9">KCTC 42644</strain>
    </source>
</reference>
<keyword evidence="5 6" id="KW-0472">Membrane</keyword>
<feature type="transmembrane region" description="Helical" evidence="6">
    <location>
        <begin position="42"/>
        <end position="61"/>
    </location>
</feature>
<evidence type="ECO:0000256" key="5">
    <source>
        <dbReference type="ARBA" id="ARBA00023136"/>
    </source>
</evidence>
<dbReference type="InterPro" id="IPR010920">
    <property type="entry name" value="LSM_dom_sf"/>
</dbReference>
<dbReference type="SUPFAM" id="SSF50182">
    <property type="entry name" value="Sm-like ribonucleoproteins"/>
    <property type="match status" value="1"/>
</dbReference>